<evidence type="ECO:0000256" key="1">
    <source>
        <dbReference type="SAM" id="MobiDB-lite"/>
    </source>
</evidence>
<proteinExistence type="predicted"/>
<reference evidence="3 4" key="1">
    <citation type="submission" date="2014-02" db="EMBL/GenBank/DDBJ databases">
        <title>The genome sequence of Colletotrichum simmondsii CBS122122.</title>
        <authorList>
            <person name="Baroncelli R."/>
            <person name="Thon M.R."/>
        </authorList>
    </citation>
    <scope>NUCLEOTIDE SEQUENCE [LARGE SCALE GENOMIC DNA]</scope>
    <source>
        <strain evidence="3 4">CBS122122</strain>
    </source>
</reference>
<sequence length="509" mass="57249">MRQRKAARRVGPVFVAATLVLVTYVLFYPRERLWNPLTGRRSTAVSFDWKKKAGLLTGAASDFENLHLNEKQCQATFPGLTKEIDLAAAEGEFQLGLGDASASLLGQIKDNRILILQAPRPVDMSDQWIEVSSAPILRTLHLQAEGDLESQKLTQKIQRQSAALHQLHRAILTSPTPLPDTYFNLYIQDTPIKHTWSHSRPAQTSSSSSSSPRHIFPIPHFSFWAWTQPFIRSLPNAASAIAEIEASLPFEKKDVRAVWRGTSWFNNGASANPRSRQDLIQLTKGAAGSGGWADVQALEWTNNGENATNALAIEDFCRYKYIIHTGGVSYSGRLQFHQLCESVVLSPPLEWMQHTTHLVEPVYSTSLLLEGQSELPETASSQAKPRDQQQQNQQQHQLSPRTLEQWPTTLRAEEANMVFVKPDWSDLEATVRWLEEHPDVARGIAKRQRALFSGRGYLSPATEVCYWRALVKGWSRVVRVDDDVGRKSADAVSFEEFIVRVEQAKKRGH</sequence>
<dbReference type="Proteomes" id="UP000070328">
    <property type="component" value="Unassembled WGS sequence"/>
</dbReference>
<accession>A0A135TU32</accession>
<dbReference type="PANTHER" id="PTHR12203">
    <property type="entry name" value="KDEL LYS-ASP-GLU-LEU CONTAINING - RELATED"/>
    <property type="match status" value="1"/>
</dbReference>
<keyword evidence="4" id="KW-1185">Reference proteome</keyword>
<dbReference type="EMBL" id="JFBX01000059">
    <property type="protein sequence ID" value="KXH51688.1"/>
    <property type="molecule type" value="Genomic_DNA"/>
</dbReference>
<protein>
    <recommendedName>
        <fullName evidence="2">Glycosyl transferase CAP10 domain-containing protein</fullName>
    </recommendedName>
</protein>
<comment type="caution">
    <text evidence="3">The sequence shown here is derived from an EMBL/GenBank/DDBJ whole genome shotgun (WGS) entry which is preliminary data.</text>
</comment>
<dbReference type="PANTHER" id="PTHR12203:SF63">
    <property type="entry name" value="GLYCOSYL TRANSFERASE CAP10 DOMAIN-CONTAINING PROTEIN"/>
    <property type="match status" value="1"/>
</dbReference>
<evidence type="ECO:0000259" key="2">
    <source>
        <dbReference type="SMART" id="SM00672"/>
    </source>
</evidence>
<feature type="region of interest" description="Disordered" evidence="1">
    <location>
        <begin position="374"/>
        <end position="402"/>
    </location>
</feature>
<dbReference type="InterPro" id="IPR051091">
    <property type="entry name" value="O-Glucosyltr/Glycosyltrsf_90"/>
</dbReference>
<dbReference type="InterPro" id="IPR006598">
    <property type="entry name" value="CAP10"/>
</dbReference>
<dbReference type="OrthoDB" id="202415at2759"/>
<dbReference type="Pfam" id="PF05686">
    <property type="entry name" value="Glyco_transf_90"/>
    <property type="match status" value="1"/>
</dbReference>
<evidence type="ECO:0000313" key="3">
    <source>
        <dbReference type="EMBL" id="KXH51688.1"/>
    </source>
</evidence>
<organism evidence="3 4">
    <name type="scientific">Colletotrichum simmondsii</name>
    <dbReference type="NCBI Taxonomy" id="703756"/>
    <lineage>
        <taxon>Eukaryota</taxon>
        <taxon>Fungi</taxon>
        <taxon>Dikarya</taxon>
        <taxon>Ascomycota</taxon>
        <taxon>Pezizomycotina</taxon>
        <taxon>Sordariomycetes</taxon>
        <taxon>Hypocreomycetidae</taxon>
        <taxon>Glomerellales</taxon>
        <taxon>Glomerellaceae</taxon>
        <taxon>Colletotrichum</taxon>
        <taxon>Colletotrichum acutatum species complex</taxon>
    </lineage>
</organism>
<name>A0A135TU32_9PEZI</name>
<gene>
    <name evidence="3" type="ORF">CSIM01_04721</name>
</gene>
<feature type="domain" description="Glycosyl transferase CAP10" evidence="2">
    <location>
        <begin position="177"/>
        <end position="481"/>
    </location>
</feature>
<dbReference type="SMART" id="SM00672">
    <property type="entry name" value="CAP10"/>
    <property type="match status" value="1"/>
</dbReference>
<feature type="compositionally biased region" description="Low complexity" evidence="1">
    <location>
        <begin position="388"/>
        <end position="397"/>
    </location>
</feature>
<evidence type="ECO:0000313" key="4">
    <source>
        <dbReference type="Proteomes" id="UP000070328"/>
    </source>
</evidence>
<dbReference type="AlphaFoldDB" id="A0A135TU32"/>